<organism evidence="1 2">
    <name type="scientific">Xylaria curta</name>
    <dbReference type="NCBI Taxonomy" id="42375"/>
    <lineage>
        <taxon>Eukaryota</taxon>
        <taxon>Fungi</taxon>
        <taxon>Dikarya</taxon>
        <taxon>Ascomycota</taxon>
        <taxon>Pezizomycotina</taxon>
        <taxon>Sordariomycetes</taxon>
        <taxon>Xylariomycetidae</taxon>
        <taxon>Xylariales</taxon>
        <taxon>Xylariaceae</taxon>
        <taxon>Xylaria</taxon>
    </lineage>
</organism>
<keyword evidence="2" id="KW-1185">Reference proteome</keyword>
<protein>
    <submittedName>
        <fullName evidence="1">Uncharacterized protein</fullName>
    </submittedName>
</protein>
<dbReference type="Proteomes" id="UP001143856">
    <property type="component" value="Unassembled WGS sequence"/>
</dbReference>
<sequence length="677" mass="74477">MNSATPPGLQTQDSPLAKALAQALAQALPKGFECTAWHVSTTPAVTEALCYPPALKSTTDNRPSKPLKTYCEKQFLAVSIVDPTKAKDVLVLGLEIYIYTTAFTTTIFVAKADSTGYLHLQSAPRGFSPIRAITAAFLDFLVENRRRPSKQLIINLFARAQSQYIFPGSVKNNKKHILDDRGLIKWWCRVLNPLLEGQSQGTPTRIWDRIHGYLVIPGLDRHETNAFIPKVQDTTSNWSLGHPLELISPYTKDAANYGNVPPRCLIPTYPDDPKARFVEELEQSTSDKAKLLGGWKAPGTLDQFWEMMAFRQECSSGRMTGFVWLVFEPPLASATPRGRRLNAAGSNPIGISTCEDAPSTPKAIASLKFTSSPLKSTSASGKLLRRKRRGKNILKGPIVAREPRVKTHRVKYPDQIETPYYYWPEAGRGQVVLDDNGYKRAVELLLHLEFKSLEQAIASTLRWTSEVNMSKSWALPIFGEKTIPDQLAPTALRIVNNLTGSIQKKRKSDDESSQENASGPVNMLGKGLLRKKPKVDADEGSGGVHGATGISAEPNILDYHALFGVLVVGLTLEQDGPGSVTCTGLEYIEYAGTCTSPAAARQNLLICVEMSSKALVRKSIAHDLAFSKKYHSPVTAASHRHFPPTHKSNILLNVGRSAIRPVAPYLQDIPPRGRRLV</sequence>
<name>A0ACC1P567_9PEZI</name>
<evidence type="ECO:0000313" key="2">
    <source>
        <dbReference type="Proteomes" id="UP001143856"/>
    </source>
</evidence>
<proteinExistence type="predicted"/>
<gene>
    <name evidence="1" type="ORF">NUW58_g4704</name>
</gene>
<evidence type="ECO:0000313" key="1">
    <source>
        <dbReference type="EMBL" id="KAJ2987073.1"/>
    </source>
</evidence>
<accession>A0ACC1P567</accession>
<dbReference type="EMBL" id="JAPDGR010000849">
    <property type="protein sequence ID" value="KAJ2987073.1"/>
    <property type="molecule type" value="Genomic_DNA"/>
</dbReference>
<reference evidence="1" key="1">
    <citation type="submission" date="2022-10" db="EMBL/GenBank/DDBJ databases">
        <title>Genome Sequence of Xylaria curta.</title>
        <authorList>
            <person name="Buettner E."/>
        </authorList>
    </citation>
    <scope>NUCLEOTIDE SEQUENCE</scope>
    <source>
        <strain evidence="1">Babe10</strain>
    </source>
</reference>
<comment type="caution">
    <text evidence="1">The sequence shown here is derived from an EMBL/GenBank/DDBJ whole genome shotgun (WGS) entry which is preliminary data.</text>
</comment>